<dbReference type="InterPro" id="IPR018997">
    <property type="entry name" value="PUB_domain"/>
</dbReference>
<name>A0A7S2W3W4_9STRA</name>
<dbReference type="InterPro" id="IPR036339">
    <property type="entry name" value="PUB-like_dom_sf"/>
</dbReference>
<dbReference type="EMBL" id="HBHJ01004571">
    <property type="protein sequence ID" value="CAD9666766.1"/>
    <property type="molecule type" value="Transcribed_RNA"/>
</dbReference>
<dbReference type="PANTHER" id="PTHR47795:SF1">
    <property type="entry name" value="DNA-DEPENDENT METALLOPROTEASE WSS1 HOMOLOG 2"/>
    <property type="match status" value="1"/>
</dbReference>
<dbReference type="InterPro" id="IPR013536">
    <property type="entry name" value="WLM_dom"/>
</dbReference>
<feature type="domain" description="WLM" evidence="2">
    <location>
        <begin position="1"/>
        <end position="194"/>
    </location>
</feature>
<organism evidence="3">
    <name type="scientific">Rhizochromulina marina</name>
    <dbReference type="NCBI Taxonomy" id="1034831"/>
    <lineage>
        <taxon>Eukaryota</taxon>
        <taxon>Sar</taxon>
        <taxon>Stramenopiles</taxon>
        <taxon>Ochrophyta</taxon>
        <taxon>Dictyochophyceae</taxon>
        <taxon>Rhizochromulinales</taxon>
        <taxon>Rhizochromulina</taxon>
    </lineage>
</organism>
<dbReference type="CDD" id="cd09212">
    <property type="entry name" value="PUB"/>
    <property type="match status" value="1"/>
</dbReference>
<gene>
    <name evidence="3" type="ORF">RMAR1173_LOCUS2977</name>
</gene>
<dbReference type="PROSITE" id="PS51397">
    <property type="entry name" value="WLM"/>
    <property type="match status" value="1"/>
</dbReference>
<evidence type="ECO:0000259" key="2">
    <source>
        <dbReference type="PROSITE" id="PS51397"/>
    </source>
</evidence>
<dbReference type="AlphaFoldDB" id="A0A7S2W3W4"/>
<feature type="compositionally biased region" description="Polar residues" evidence="1">
    <location>
        <begin position="293"/>
        <end position="304"/>
    </location>
</feature>
<accession>A0A7S2W3W4</accession>
<dbReference type="Gene3D" id="1.20.58.2190">
    <property type="match status" value="1"/>
</dbReference>
<feature type="region of interest" description="Disordered" evidence="1">
    <location>
        <begin position="187"/>
        <end position="210"/>
    </location>
</feature>
<dbReference type="Pfam" id="PF08325">
    <property type="entry name" value="WLM"/>
    <property type="match status" value="1"/>
</dbReference>
<protein>
    <recommendedName>
        <fullName evidence="2">WLM domain-containing protein</fullName>
    </recommendedName>
</protein>
<dbReference type="PANTHER" id="PTHR47795">
    <property type="entry name" value="UBIQUITIN AND WLM DOMAIN-CONTAINING METALLOPROTEASE SPCC1442.07C"/>
    <property type="match status" value="1"/>
</dbReference>
<reference evidence="3" key="1">
    <citation type="submission" date="2021-01" db="EMBL/GenBank/DDBJ databases">
        <authorList>
            <person name="Corre E."/>
            <person name="Pelletier E."/>
            <person name="Niang G."/>
            <person name="Scheremetjew M."/>
            <person name="Finn R."/>
            <person name="Kale V."/>
            <person name="Holt S."/>
            <person name="Cochrane G."/>
            <person name="Meng A."/>
            <person name="Brown T."/>
            <person name="Cohen L."/>
        </authorList>
    </citation>
    <scope>NUCLEOTIDE SEQUENCE</scope>
    <source>
        <strain evidence="3">CCMP1243</strain>
    </source>
</reference>
<evidence type="ECO:0000256" key="1">
    <source>
        <dbReference type="SAM" id="MobiDB-lite"/>
    </source>
</evidence>
<feature type="region of interest" description="Disordered" evidence="1">
    <location>
        <begin position="245"/>
        <end position="346"/>
    </location>
</feature>
<evidence type="ECO:0000313" key="3">
    <source>
        <dbReference type="EMBL" id="CAD9666766.1"/>
    </source>
</evidence>
<dbReference type="Pfam" id="PF09409">
    <property type="entry name" value="PUB"/>
    <property type="match status" value="1"/>
</dbReference>
<proteinExistence type="predicted"/>
<dbReference type="SUPFAM" id="SSF143503">
    <property type="entry name" value="PUG domain-like"/>
    <property type="match status" value="1"/>
</dbReference>
<sequence length="458" mass="49122">MAEMDPFEADKLLRKMATDPGVVAIMRGHRFCVGTLAEMDPEDDRLQKQSSGGSAGGGGGACTLGYNQNAGQRIYIRLRNDSLRGFRPYRGLVNTLLHELAHNVVGPHNEHFWRLFGELRREYLTTHGQLQRQGEVIRGSAVGRLAELSTAETRDVDAGLEGELLQEVANGALRPEERLAAGRVAEEARQRRAQHQQLEESEDKGWPRKASRETLLAAVERRVQGGRAPPELASAPMDVEHPIEGAGEATLPAPPAPTEPITSGEQGTKAGASMRGEECPPPVPRPAAELAPPQTQKRPSQRPTPSRVPEEADGALPVPGAHTSTSAQEARGDHNAPSAVNPEQPALDPAVSLSADQGLWSRLEALAGSMSSLGQNDGVATLALIVTNLLAHPQDEKFRRLRIGNKRMSRTLGSSGPGIDFLREIGFSFSEPGLLEVARPDPAVLWLASQALGNVVGC</sequence>